<protein>
    <submittedName>
        <fullName evidence="1">Uncharacterized protein</fullName>
    </submittedName>
</protein>
<gene>
    <name evidence="1" type="ORF">AVDCRST_MAG87-2989</name>
</gene>
<accession>A0A6J4VGH4</accession>
<dbReference type="AlphaFoldDB" id="A0A6J4VGH4"/>
<evidence type="ECO:0000313" key="1">
    <source>
        <dbReference type="EMBL" id="CAA9577349.1"/>
    </source>
</evidence>
<proteinExistence type="predicted"/>
<name>A0A6J4VGH4_9BACT</name>
<reference evidence="1" key="1">
    <citation type="submission" date="2020-02" db="EMBL/GenBank/DDBJ databases">
        <authorList>
            <person name="Meier V. D."/>
        </authorList>
    </citation>
    <scope>NUCLEOTIDE SEQUENCE</scope>
    <source>
        <strain evidence="1">AVDCRST_MAG87</strain>
    </source>
</reference>
<dbReference type="EMBL" id="CADCWJ010000660">
    <property type="protein sequence ID" value="CAA9577349.1"/>
    <property type="molecule type" value="Genomic_DNA"/>
</dbReference>
<sequence length="31" mass="3365">MQNPAFWEGSLSVIKADVDTFVALVDRRAGA</sequence>
<organism evidence="1">
    <name type="scientific">uncultured Thermomicrobiales bacterium</name>
    <dbReference type="NCBI Taxonomy" id="1645740"/>
    <lineage>
        <taxon>Bacteria</taxon>
        <taxon>Pseudomonadati</taxon>
        <taxon>Thermomicrobiota</taxon>
        <taxon>Thermomicrobia</taxon>
        <taxon>Thermomicrobiales</taxon>
        <taxon>environmental samples</taxon>
    </lineage>
</organism>